<evidence type="ECO:0000256" key="1">
    <source>
        <dbReference type="SAM" id="Phobius"/>
    </source>
</evidence>
<feature type="transmembrane region" description="Helical" evidence="1">
    <location>
        <begin position="46"/>
        <end position="73"/>
    </location>
</feature>
<dbReference type="STRING" id="33888.A6122_1943"/>
<organism evidence="3 4">
    <name type="scientific">Rathayibacter tritici</name>
    <dbReference type="NCBI Taxonomy" id="33888"/>
    <lineage>
        <taxon>Bacteria</taxon>
        <taxon>Bacillati</taxon>
        <taxon>Actinomycetota</taxon>
        <taxon>Actinomycetes</taxon>
        <taxon>Micrococcales</taxon>
        <taxon>Microbacteriaceae</taxon>
        <taxon>Rathayibacter</taxon>
    </lineage>
</organism>
<gene>
    <name evidence="3" type="ORF">A6122_1943</name>
</gene>
<keyword evidence="1" id="KW-0812">Transmembrane</keyword>
<dbReference type="OrthoDB" id="5123264at2"/>
<evidence type="ECO:0000313" key="3">
    <source>
        <dbReference type="EMBL" id="AND17068.1"/>
    </source>
</evidence>
<dbReference type="AlphaFoldDB" id="A0A160KUT9"/>
<protein>
    <recommendedName>
        <fullName evidence="2">YdbS-like PH domain-containing protein</fullName>
    </recommendedName>
</protein>
<reference evidence="3 4" key="1">
    <citation type="submission" date="2016-05" db="EMBL/GenBank/DDBJ databases">
        <title>Complete genome sequence of Rathayibacter tritici NCPPB 1953.</title>
        <authorList>
            <person name="Park J."/>
            <person name="Lee H.-H."/>
            <person name="Lee S.-W."/>
            <person name="Seo Y.-S."/>
        </authorList>
    </citation>
    <scope>NUCLEOTIDE SEQUENCE [LARGE SCALE GENOMIC DNA]</scope>
    <source>
        <strain evidence="3 4">NCPPB 1953</strain>
    </source>
</reference>
<keyword evidence="1" id="KW-0472">Membrane</keyword>
<evidence type="ECO:0000313" key="4">
    <source>
        <dbReference type="Proteomes" id="UP000077071"/>
    </source>
</evidence>
<dbReference type="KEGG" id="rtn:A6122_1943"/>
<proteinExistence type="predicted"/>
<dbReference type="InterPro" id="IPR005182">
    <property type="entry name" value="YdbS-like_PH"/>
</dbReference>
<feature type="domain" description="YdbS-like PH" evidence="2">
    <location>
        <begin position="70"/>
        <end position="140"/>
    </location>
</feature>
<dbReference type="EMBL" id="CP015515">
    <property type="protein sequence ID" value="AND17068.1"/>
    <property type="molecule type" value="Genomic_DNA"/>
</dbReference>
<dbReference type="RefSeq" id="WP_068254478.1">
    <property type="nucleotide sequence ID" value="NZ_CP015515.1"/>
</dbReference>
<dbReference type="Proteomes" id="UP000077071">
    <property type="component" value="Chromosome"/>
</dbReference>
<dbReference type="Pfam" id="PF03703">
    <property type="entry name" value="bPH_2"/>
    <property type="match status" value="1"/>
</dbReference>
<keyword evidence="4" id="KW-1185">Reference proteome</keyword>
<feature type="transmembrane region" description="Helical" evidence="1">
    <location>
        <begin position="21"/>
        <end position="40"/>
    </location>
</feature>
<name>A0A160KUT9_9MICO</name>
<accession>A0A160KUT9</accession>
<evidence type="ECO:0000259" key="2">
    <source>
        <dbReference type="Pfam" id="PF03703"/>
    </source>
</evidence>
<dbReference type="PATRIC" id="fig|33888.3.peg.2150"/>
<sequence>MARSDPGDRELARLTPRARHAVAPAIGFLVLTWTGFYFAAQFELALQRWIIALGNAVLVLLLCAPGVAGWASVRYRVTATGLRARRGVGAVRRAEVIFDRRMDVSVQRSLGQRLARCGDVRIGQAGAEVFVLRDLPDPELTADLLREAISAAPALEPEWPPPA</sequence>
<keyword evidence="1" id="KW-1133">Transmembrane helix</keyword>